<gene>
    <name evidence="1" type="ORF">SAMN05421819_3548</name>
</gene>
<proteinExistence type="predicted"/>
<dbReference type="RefSeq" id="WP_103934397.1">
    <property type="nucleotide sequence ID" value="NZ_FNVA01000006.1"/>
</dbReference>
<evidence type="ECO:0000313" key="1">
    <source>
        <dbReference type="EMBL" id="SEG56151.1"/>
    </source>
</evidence>
<protein>
    <submittedName>
        <fullName evidence="1">Uncharacterized protein</fullName>
    </submittedName>
</protein>
<dbReference type="EMBL" id="FNVA01000006">
    <property type="protein sequence ID" value="SEG56151.1"/>
    <property type="molecule type" value="Genomic_DNA"/>
</dbReference>
<name>A0A1H6B5M4_9BACT</name>
<keyword evidence="2" id="KW-1185">Reference proteome</keyword>
<accession>A0A1H6B5M4</accession>
<evidence type="ECO:0000313" key="2">
    <source>
        <dbReference type="Proteomes" id="UP000236728"/>
    </source>
</evidence>
<organism evidence="1 2">
    <name type="scientific">Bryocella elongata</name>
    <dbReference type="NCBI Taxonomy" id="863522"/>
    <lineage>
        <taxon>Bacteria</taxon>
        <taxon>Pseudomonadati</taxon>
        <taxon>Acidobacteriota</taxon>
        <taxon>Terriglobia</taxon>
        <taxon>Terriglobales</taxon>
        <taxon>Acidobacteriaceae</taxon>
        <taxon>Bryocella</taxon>
    </lineage>
</organism>
<sequence>MSKRFQLCVEDSRTGNLRVQMHVTLFEGDLLVRQRKAERVEDASGVLIGFKLRTTQGAPAKLRPASLGMLPIVASQQRESCRAISRAEVEANAGLRGVSKTAHLTDEQRVERIRRHWTDVDAIEAAQDKVRSYLGVH</sequence>
<dbReference type="Proteomes" id="UP000236728">
    <property type="component" value="Unassembled WGS sequence"/>
</dbReference>
<reference evidence="1 2" key="1">
    <citation type="submission" date="2016-10" db="EMBL/GenBank/DDBJ databases">
        <authorList>
            <person name="de Groot N.N."/>
        </authorList>
    </citation>
    <scope>NUCLEOTIDE SEQUENCE [LARGE SCALE GENOMIC DNA]</scope>
    <source>
        <strain evidence="1 2">DSM 22489</strain>
    </source>
</reference>
<dbReference type="AlphaFoldDB" id="A0A1H6B5M4"/>